<organism evidence="3 4">
    <name type="scientific">Hevea brasiliensis</name>
    <name type="common">Para rubber tree</name>
    <name type="synonym">Siphonia brasiliensis</name>
    <dbReference type="NCBI Taxonomy" id="3981"/>
    <lineage>
        <taxon>Eukaryota</taxon>
        <taxon>Viridiplantae</taxon>
        <taxon>Streptophyta</taxon>
        <taxon>Embryophyta</taxon>
        <taxon>Tracheophyta</taxon>
        <taxon>Spermatophyta</taxon>
        <taxon>Magnoliopsida</taxon>
        <taxon>eudicotyledons</taxon>
        <taxon>Gunneridae</taxon>
        <taxon>Pentapetalae</taxon>
        <taxon>rosids</taxon>
        <taxon>fabids</taxon>
        <taxon>Malpighiales</taxon>
        <taxon>Euphorbiaceae</taxon>
        <taxon>Crotonoideae</taxon>
        <taxon>Micrandreae</taxon>
        <taxon>Hevea</taxon>
    </lineage>
</organism>
<dbReference type="InterPro" id="IPR046848">
    <property type="entry name" value="E_motif"/>
</dbReference>
<dbReference type="InterPro" id="IPR002885">
    <property type="entry name" value="PPR_rpt"/>
</dbReference>
<dbReference type="PANTHER" id="PTHR24015:SF2017">
    <property type="entry name" value="PENTATRICOPEPTIDE REPEAT-CONTAINING PROTEIN"/>
    <property type="match status" value="1"/>
</dbReference>
<dbReference type="Gene3D" id="1.25.40.10">
    <property type="entry name" value="Tetratricopeptide repeat domain"/>
    <property type="match status" value="5"/>
</dbReference>
<dbReference type="PROSITE" id="PS51375">
    <property type="entry name" value="PPR"/>
    <property type="match status" value="6"/>
</dbReference>
<gene>
    <name evidence="3" type="ORF">P3X46_012434</name>
</gene>
<feature type="repeat" description="PPR" evidence="2">
    <location>
        <begin position="76"/>
        <end position="111"/>
    </location>
</feature>
<feature type="repeat" description="PPR" evidence="2">
    <location>
        <begin position="381"/>
        <end position="415"/>
    </location>
</feature>
<proteinExistence type="predicted"/>
<keyword evidence="1" id="KW-0677">Repeat</keyword>
<dbReference type="InterPro" id="IPR046960">
    <property type="entry name" value="PPR_At4g14850-like_plant"/>
</dbReference>
<sequence length="710" mass="78867">MLPLSEASFLATLIQKCTTITSLRKARQLHALILTTTASTGYAQSPYPNNNLIAMYAHCGSVLYAQQLFDRMPQRNVISYNALIAAYSRDHNYEILSFKLLSQMGIQGLRPNGATFTSLLQVCCSLENWFLGSMLHAQVVKSGFVNDICVQTSLLGMYSNCGDLDSMNKVFGCVVDKDVVLWNSMIFGELKNGRMKDGLCLFSAMLRSGVIPTQFTCSMVLSACSKLQGYSCGRVIHALVIILNILSDSALQNTLLEMYCSCVDTKNVFNVFSRIESPSLVSWNLMISWCAKKGEGEKAMDMFVKLLGMSVSKPDEYTFTAVISATAEFPATAYGQPLHAQVMKAGLHWSVFIGTALLSMYFKNSDTESAQEVFSSMKKKDVVLWTEMIMGHSRLGDGESAIKLFCKMCQEGLKFDSFAISGALSACADLATLKQGQMIHTQAVKTGCDAEMSVFGSLVDMYAKNGNLKAAELIFYQVSNPDLKCWNSMIGGYSHHGMAEEAMMLFDEVLEYGLRPDQVTFLSLLSACNHSGMVEKGKFLWDYMKKNGIIPGPKHYSCMVSLLSRAGFLDEAEELIAESTYSEEHLKLWRTLLSSCVNRRNLKIGVRAAEQVLRLDPQDSATHILLSNLYAAVGRWDGVAELRRKIRGLILEKDPGISWIEDKNDIHVFSSDDQSNPVIDEAQAEVHKLQGNMIRSVTYEYEFNARIYST</sequence>
<accession>A0ABQ9MCD3</accession>
<comment type="caution">
    <text evidence="3">The sequence shown here is derived from an EMBL/GenBank/DDBJ whole genome shotgun (WGS) entry which is preliminary data.</text>
</comment>
<feature type="repeat" description="PPR" evidence="2">
    <location>
        <begin position="279"/>
        <end position="313"/>
    </location>
</feature>
<dbReference type="Pfam" id="PF20431">
    <property type="entry name" value="E_motif"/>
    <property type="match status" value="1"/>
</dbReference>
<dbReference type="EMBL" id="JARPOI010000007">
    <property type="protein sequence ID" value="KAJ9177195.1"/>
    <property type="molecule type" value="Genomic_DNA"/>
</dbReference>
<feature type="repeat" description="PPR" evidence="2">
    <location>
        <begin position="482"/>
        <end position="516"/>
    </location>
</feature>
<dbReference type="NCBIfam" id="TIGR00756">
    <property type="entry name" value="PPR"/>
    <property type="match status" value="5"/>
</dbReference>
<evidence type="ECO:0008006" key="5">
    <source>
        <dbReference type="Google" id="ProtNLM"/>
    </source>
</evidence>
<dbReference type="Pfam" id="PF01535">
    <property type="entry name" value="PPR"/>
    <property type="match status" value="2"/>
</dbReference>
<feature type="repeat" description="PPR" evidence="2">
    <location>
        <begin position="178"/>
        <end position="212"/>
    </location>
</feature>
<dbReference type="SUPFAM" id="SSF48452">
    <property type="entry name" value="TPR-like"/>
    <property type="match status" value="1"/>
</dbReference>
<evidence type="ECO:0000313" key="3">
    <source>
        <dbReference type="EMBL" id="KAJ9177195.1"/>
    </source>
</evidence>
<feature type="repeat" description="PPR" evidence="2">
    <location>
        <begin position="517"/>
        <end position="551"/>
    </location>
</feature>
<dbReference type="PANTHER" id="PTHR24015">
    <property type="entry name" value="OS07G0578800 PROTEIN-RELATED"/>
    <property type="match status" value="1"/>
</dbReference>
<dbReference type="InterPro" id="IPR011990">
    <property type="entry name" value="TPR-like_helical_dom_sf"/>
</dbReference>
<evidence type="ECO:0000256" key="1">
    <source>
        <dbReference type="ARBA" id="ARBA00022737"/>
    </source>
</evidence>
<evidence type="ECO:0000313" key="4">
    <source>
        <dbReference type="Proteomes" id="UP001174677"/>
    </source>
</evidence>
<dbReference type="Proteomes" id="UP001174677">
    <property type="component" value="Chromosome 7"/>
</dbReference>
<keyword evidence="4" id="KW-1185">Reference proteome</keyword>
<dbReference type="Pfam" id="PF13041">
    <property type="entry name" value="PPR_2"/>
    <property type="match status" value="5"/>
</dbReference>
<evidence type="ECO:0000256" key="2">
    <source>
        <dbReference type="PROSITE-ProRule" id="PRU00708"/>
    </source>
</evidence>
<name>A0ABQ9MCD3_HEVBR</name>
<reference evidence="3" key="1">
    <citation type="journal article" date="2023" name="Plant Biotechnol. J.">
        <title>Chromosome-level wild Hevea brasiliensis genome provides new tools for genomic-assisted breeding and valuable loci to elevate rubber yield.</title>
        <authorList>
            <person name="Cheng H."/>
            <person name="Song X."/>
            <person name="Hu Y."/>
            <person name="Wu T."/>
            <person name="Yang Q."/>
            <person name="An Z."/>
            <person name="Feng S."/>
            <person name="Deng Z."/>
            <person name="Wu W."/>
            <person name="Zeng X."/>
            <person name="Tu M."/>
            <person name="Wang X."/>
            <person name="Huang H."/>
        </authorList>
    </citation>
    <scope>NUCLEOTIDE SEQUENCE</scope>
    <source>
        <strain evidence="3">MT/VB/25A 57/8</strain>
    </source>
</reference>
<protein>
    <recommendedName>
        <fullName evidence="5">Pentatricopeptide repeat-containing protein</fullName>
    </recommendedName>
</protein>